<dbReference type="SMART" id="SM00353">
    <property type="entry name" value="HLH"/>
    <property type="match status" value="1"/>
</dbReference>
<dbReference type="Gene3D" id="4.10.280.10">
    <property type="entry name" value="Helix-loop-helix DNA-binding domain"/>
    <property type="match status" value="1"/>
</dbReference>
<feature type="coiled-coil region" evidence="6">
    <location>
        <begin position="172"/>
        <end position="199"/>
    </location>
</feature>
<dbReference type="GO" id="GO:0046983">
    <property type="term" value="F:protein dimerization activity"/>
    <property type="evidence" value="ECO:0007669"/>
    <property type="project" value="InterPro"/>
</dbReference>
<evidence type="ECO:0000256" key="1">
    <source>
        <dbReference type="ARBA" id="ARBA00004123"/>
    </source>
</evidence>
<keyword evidence="4" id="KW-0804">Transcription</keyword>
<comment type="similarity">
    <text evidence="2">Belongs to the bHLH protein family.</text>
</comment>
<evidence type="ECO:0000256" key="7">
    <source>
        <dbReference type="SAM" id="MobiDB-lite"/>
    </source>
</evidence>
<reference evidence="9 10" key="1">
    <citation type="submission" date="2023-10" db="EMBL/GenBank/DDBJ databases">
        <title>Chromosome-scale genome assembly provides insights into flower coloration mechanisms of Canna indica.</title>
        <authorList>
            <person name="Li C."/>
        </authorList>
    </citation>
    <scope>NUCLEOTIDE SEQUENCE [LARGE SCALE GENOMIC DNA]</scope>
    <source>
        <tissue evidence="9">Flower</tissue>
    </source>
</reference>
<dbReference type="CDD" id="cd11393">
    <property type="entry name" value="bHLH_AtbHLH_like"/>
    <property type="match status" value="1"/>
</dbReference>
<name>A0AAQ3KUR9_9LILI</name>
<dbReference type="Proteomes" id="UP001327560">
    <property type="component" value="Chromosome 7"/>
</dbReference>
<dbReference type="InterPro" id="IPR054502">
    <property type="entry name" value="bHLH-TF_ACT-like_plant"/>
</dbReference>
<evidence type="ECO:0000256" key="4">
    <source>
        <dbReference type="ARBA" id="ARBA00023163"/>
    </source>
</evidence>
<dbReference type="SUPFAM" id="SSF47459">
    <property type="entry name" value="HLH, helix-loop-helix DNA-binding domain"/>
    <property type="match status" value="1"/>
</dbReference>
<evidence type="ECO:0000256" key="5">
    <source>
        <dbReference type="ARBA" id="ARBA00023242"/>
    </source>
</evidence>
<dbReference type="AlphaFoldDB" id="A0AAQ3KUR9"/>
<gene>
    <name evidence="9" type="ORF">Cni_G24303</name>
</gene>
<dbReference type="Pfam" id="PF00010">
    <property type="entry name" value="HLH"/>
    <property type="match status" value="1"/>
</dbReference>
<evidence type="ECO:0000313" key="10">
    <source>
        <dbReference type="Proteomes" id="UP001327560"/>
    </source>
</evidence>
<dbReference type="PANTHER" id="PTHR46772:SF8">
    <property type="entry name" value="TRANSCRIPTION FACTOR BHLH95"/>
    <property type="match status" value="1"/>
</dbReference>
<sequence>MSQGSDLREGGGEGYDFGFLWDVQQWAFADIDKPCGGDDPQGAALTLTGAAPVVGSCTNSPTAREPPRHHDPKGAALTGAPVVGSCTNSPTAREPPPPPASSPMVCKKRGRGEAAVASSSKLVEGKSGVGESDHEIHIWTERERRKKMRNMFSTLHALLPQLTPKADKSTIVDEAVNYIKTLQQKLKDLENQKQERIQRSNAAVITIDEPSSTSIHLQQQQQQPVQVQVLRNSPASSETTAPVLRTREAFMADQVAKNWPVTINNNTSSTPAAVSVARFSQSFHTWSSPNVVLSVIGEDAHISICAPRKPGLFSTVLCVMEKHKLEVVSASVSSDDHLRSMIMIHARASGHRDQFPETILMMEEIYKLAVSEMIIRLSSYSG</sequence>
<dbReference type="InterPro" id="IPR036638">
    <property type="entry name" value="HLH_DNA-bd_sf"/>
</dbReference>
<comment type="subcellular location">
    <subcellularLocation>
        <location evidence="1">Nucleus</location>
    </subcellularLocation>
</comment>
<evidence type="ECO:0000256" key="2">
    <source>
        <dbReference type="ARBA" id="ARBA00005510"/>
    </source>
</evidence>
<dbReference type="Pfam" id="PF22754">
    <property type="entry name" value="bHLH-TF_ACT-like_plant"/>
    <property type="match status" value="1"/>
</dbReference>
<dbReference type="EMBL" id="CP136896">
    <property type="protein sequence ID" value="WOL15522.1"/>
    <property type="molecule type" value="Genomic_DNA"/>
</dbReference>
<evidence type="ECO:0000256" key="6">
    <source>
        <dbReference type="SAM" id="Coils"/>
    </source>
</evidence>
<dbReference type="PANTHER" id="PTHR46772">
    <property type="entry name" value="BHLH DOMAIN-CONTAINING PROTEIN"/>
    <property type="match status" value="1"/>
</dbReference>
<proteinExistence type="inferred from homology"/>
<dbReference type="InterPro" id="IPR044278">
    <property type="entry name" value="BHLH95-like"/>
</dbReference>
<evidence type="ECO:0000256" key="3">
    <source>
        <dbReference type="ARBA" id="ARBA00023015"/>
    </source>
</evidence>
<keyword evidence="6" id="KW-0175">Coiled coil</keyword>
<dbReference type="GO" id="GO:0003700">
    <property type="term" value="F:DNA-binding transcription factor activity"/>
    <property type="evidence" value="ECO:0007669"/>
    <property type="project" value="InterPro"/>
</dbReference>
<keyword evidence="3" id="KW-0805">Transcription regulation</keyword>
<organism evidence="9 10">
    <name type="scientific">Canna indica</name>
    <name type="common">Indian-shot</name>
    <dbReference type="NCBI Taxonomy" id="4628"/>
    <lineage>
        <taxon>Eukaryota</taxon>
        <taxon>Viridiplantae</taxon>
        <taxon>Streptophyta</taxon>
        <taxon>Embryophyta</taxon>
        <taxon>Tracheophyta</taxon>
        <taxon>Spermatophyta</taxon>
        <taxon>Magnoliopsida</taxon>
        <taxon>Liliopsida</taxon>
        <taxon>Zingiberales</taxon>
        <taxon>Cannaceae</taxon>
        <taxon>Canna</taxon>
    </lineage>
</organism>
<evidence type="ECO:0000259" key="8">
    <source>
        <dbReference type="PROSITE" id="PS50888"/>
    </source>
</evidence>
<dbReference type="GO" id="GO:0009960">
    <property type="term" value="P:endosperm development"/>
    <property type="evidence" value="ECO:0007669"/>
    <property type="project" value="InterPro"/>
</dbReference>
<dbReference type="CDD" id="cd04873">
    <property type="entry name" value="ACT_UUR-ACR-like"/>
    <property type="match status" value="1"/>
</dbReference>
<protein>
    <recommendedName>
        <fullName evidence="8">BHLH domain-containing protein</fullName>
    </recommendedName>
</protein>
<accession>A0AAQ3KUR9</accession>
<keyword evidence="10" id="KW-1185">Reference proteome</keyword>
<dbReference type="InterPro" id="IPR045239">
    <property type="entry name" value="bHLH95_bHLH"/>
</dbReference>
<evidence type="ECO:0000313" key="9">
    <source>
        <dbReference type="EMBL" id="WOL15522.1"/>
    </source>
</evidence>
<dbReference type="InterPro" id="IPR011598">
    <property type="entry name" value="bHLH_dom"/>
</dbReference>
<feature type="region of interest" description="Disordered" evidence="7">
    <location>
        <begin position="56"/>
        <end position="106"/>
    </location>
</feature>
<keyword evidence="5" id="KW-0539">Nucleus</keyword>
<feature type="domain" description="BHLH" evidence="8">
    <location>
        <begin position="132"/>
        <end position="182"/>
    </location>
</feature>
<dbReference type="PROSITE" id="PS50888">
    <property type="entry name" value="BHLH"/>
    <property type="match status" value="1"/>
</dbReference>